<evidence type="ECO:0000313" key="1">
    <source>
        <dbReference type="EMBL" id="TGX82106.1"/>
    </source>
</evidence>
<reference evidence="1" key="1">
    <citation type="submission" date="2019-04" db="EMBL/GenBank/DDBJ databases">
        <title>Microbes associate with the intestines of laboratory mice.</title>
        <authorList>
            <person name="Navarre W."/>
            <person name="Wong E."/>
            <person name="Huang K."/>
            <person name="Tropini C."/>
            <person name="Ng K."/>
            <person name="Yu B."/>
        </authorList>
    </citation>
    <scope>NUCLEOTIDE SEQUENCE</scope>
    <source>
        <strain evidence="1">NM73_A23</strain>
    </source>
</reference>
<gene>
    <name evidence="1" type="ORF">E5358_08595</name>
</gene>
<proteinExistence type="predicted"/>
<protein>
    <submittedName>
        <fullName evidence="1">Uncharacterized protein</fullName>
    </submittedName>
</protein>
<comment type="caution">
    <text evidence="1">The sequence shown here is derived from an EMBL/GenBank/DDBJ whole genome shotgun (WGS) entry which is preliminary data.</text>
</comment>
<keyword evidence="2" id="KW-1185">Reference proteome</keyword>
<evidence type="ECO:0000313" key="2">
    <source>
        <dbReference type="Proteomes" id="UP000308886"/>
    </source>
</evidence>
<organism evidence="1 2">
    <name type="scientific">Palleniella muris</name>
    <dbReference type="NCBI Taxonomy" id="3038145"/>
    <lineage>
        <taxon>Bacteria</taxon>
        <taxon>Pseudomonadati</taxon>
        <taxon>Bacteroidota</taxon>
        <taxon>Bacteroidia</taxon>
        <taxon>Bacteroidales</taxon>
        <taxon>Prevotellaceae</taxon>
        <taxon>Palleniella</taxon>
    </lineage>
</organism>
<dbReference type="EMBL" id="SRZC01000012">
    <property type="protein sequence ID" value="TGX82106.1"/>
    <property type="molecule type" value="Genomic_DNA"/>
</dbReference>
<accession>A0AC61QPN3</accession>
<sequence>MDSPPPLYWVKELVLRVRAILIPTLVPVVVYYIVLGLQGYNVLDIFVDSLKRNDHFPLPFCWFLVTLLFLYVLFYAMAIFAMKFFWVKDNFFAVLSVLLFLAIVLCHILHFLPWHYATILAFGVGVGYRNYESGISRNHFLMFMPILLLVIMISCILYLPGTTELLYGLWTIGFFVAYAFVALPEKCPWIVRFFSNISYELYLCQCIGFALIPKTWNPWLIFIGVLCMDILFSVASKRLTKQMFR</sequence>
<dbReference type="Proteomes" id="UP000308886">
    <property type="component" value="Unassembled WGS sequence"/>
</dbReference>
<name>A0AC61QPN3_9BACT</name>